<keyword evidence="2" id="KW-1003">Cell membrane</keyword>
<dbReference type="Pfam" id="PF03739">
    <property type="entry name" value="LptF_LptG"/>
    <property type="match status" value="1"/>
</dbReference>
<comment type="subcellular location">
    <subcellularLocation>
        <location evidence="1">Cell membrane</location>
        <topology evidence="1">Multi-pass membrane protein</topology>
    </subcellularLocation>
</comment>
<feature type="transmembrane region" description="Helical" evidence="6">
    <location>
        <begin position="7"/>
        <end position="29"/>
    </location>
</feature>
<feature type="transmembrane region" description="Helical" evidence="6">
    <location>
        <begin position="98"/>
        <end position="121"/>
    </location>
</feature>
<dbReference type="GO" id="GO:0055085">
    <property type="term" value="P:transmembrane transport"/>
    <property type="evidence" value="ECO:0007669"/>
    <property type="project" value="InterPro"/>
</dbReference>
<dbReference type="InterPro" id="IPR005495">
    <property type="entry name" value="LptG/LptF_permease"/>
</dbReference>
<organism evidence="7 8">
    <name type="scientific">Varunaivibrio sulfuroxidans</name>
    <dbReference type="NCBI Taxonomy" id="1773489"/>
    <lineage>
        <taxon>Bacteria</taxon>
        <taxon>Pseudomonadati</taxon>
        <taxon>Pseudomonadota</taxon>
        <taxon>Alphaproteobacteria</taxon>
        <taxon>Rhodospirillales</taxon>
        <taxon>Magnetovibrionaceae</taxon>
        <taxon>Varunaivibrio</taxon>
    </lineage>
</organism>
<evidence type="ECO:0000256" key="4">
    <source>
        <dbReference type="ARBA" id="ARBA00022989"/>
    </source>
</evidence>
<dbReference type="GO" id="GO:0043190">
    <property type="term" value="C:ATP-binding cassette (ABC) transporter complex"/>
    <property type="evidence" value="ECO:0007669"/>
    <property type="project" value="InterPro"/>
</dbReference>
<evidence type="ECO:0000256" key="6">
    <source>
        <dbReference type="SAM" id="Phobius"/>
    </source>
</evidence>
<name>A0A4R3J4K2_9PROT</name>
<feature type="transmembrane region" description="Helical" evidence="6">
    <location>
        <begin position="49"/>
        <end position="77"/>
    </location>
</feature>
<keyword evidence="5 6" id="KW-0472">Membrane</keyword>
<keyword evidence="4 6" id="KW-1133">Transmembrane helix</keyword>
<dbReference type="EMBL" id="SLZW01000012">
    <property type="protein sequence ID" value="TCS60114.1"/>
    <property type="molecule type" value="Genomic_DNA"/>
</dbReference>
<keyword evidence="8" id="KW-1185">Reference proteome</keyword>
<feature type="transmembrane region" description="Helical" evidence="6">
    <location>
        <begin position="308"/>
        <end position="329"/>
    </location>
</feature>
<dbReference type="PANTHER" id="PTHR33529">
    <property type="entry name" value="SLR0882 PROTEIN-RELATED"/>
    <property type="match status" value="1"/>
</dbReference>
<dbReference type="NCBIfam" id="TIGR04407">
    <property type="entry name" value="LptF_YjgP"/>
    <property type="match status" value="1"/>
</dbReference>
<feature type="transmembrane region" description="Helical" evidence="6">
    <location>
        <begin position="277"/>
        <end position="296"/>
    </location>
</feature>
<dbReference type="Proteomes" id="UP000295304">
    <property type="component" value="Unassembled WGS sequence"/>
</dbReference>
<evidence type="ECO:0000256" key="5">
    <source>
        <dbReference type="ARBA" id="ARBA00023136"/>
    </source>
</evidence>
<dbReference type="GO" id="GO:0015920">
    <property type="term" value="P:lipopolysaccharide transport"/>
    <property type="evidence" value="ECO:0007669"/>
    <property type="project" value="TreeGrafter"/>
</dbReference>
<accession>A0A4R3J4K2</accession>
<gene>
    <name evidence="7" type="ORF">EDD55_1126</name>
</gene>
<proteinExistence type="predicted"/>
<comment type="caution">
    <text evidence="7">The sequence shown here is derived from an EMBL/GenBank/DDBJ whole genome shotgun (WGS) entry which is preliminary data.</text>
</comment>
<evidence type="ECO:0000313" key="7">
    <source>
        <dbReference type="EMBL" id="TCS60114.1"/>
    </source>
</evidence>
<dbReference type="PANTHER" id="PTHR33529:SF6">
    <property type="entry name" value="YJGP_YJGQ FAMILY PERMEASE"/>
    <property type="match status" value="1"/>
</dbReference>
<dbReference type="RefSeq" id="WP_243644887.1">
    <property type="nucleotide sequence ID" value="NZ_CP119676.1"/>
</dbReference>
<keyword evidence="3 6" id="KW-0812">Transmembrane</keyword>
<dbReference type="InterPro" id="IPR030922">
    <property type="entry name" value="LptF"/>
</dbReference>
<evidence type="ECO:0000313" key="8">
    <source>
        <dbReference type="Proteomes" id="UP000295304"/>
    </source>
</evidence>
<sequence>MKRLTWYMLGQLVVGMALVSFSLTAVIWLTQSLRFVDMIVNRGLSGSTFLYLTLLLTPNFLTEILPISLFAVTMFVYNRMVMDRELVVMSAAGLSRLSLAKPALLLAVLTALAGYALNLWIVPATYGEFRQLQWDIRYSFSHLLLQEGQFNNISNGVTVYVRERTADGQLLGILAQDSRNPDKVYTLMAERGAMVNSKEGARVVMYNGNRQDIDSKTKRLSILYFDRYIFDLGLTGKAPGQRNREARERTVPELLNIRKDPHISDYGKYLVEAHKRLTAPLNAIGFTLIALISVLSGNFTRRMQSRRVIIGVGVTLALQIGVLGLYNVAGKNLMFVPLIYASAILPIIVGFILLSVTPRRRRRDAPSSRHTRSMHI</sequence>
<reference evidence="7 8" key="1">
    <citation type="submission" date="2019-03" db="EMBL/GenBank/DDBJ databases">
        <title>Genomic Encyclopedia of Type Strains, Phase IV (KMG-IV): sequencing the most valuable type-strain genomes for metagenomic binning, comparative biology and taxonomic classification.</title>
        <authorList>
            <person name="Goeker M."/>
        </authorList>
    </citation>
    <scope>NUCLEOTIDE SEQUENCE [LARGE SCALE GENOMIC DNA]</scope>
    <source>
        <strain evidence="7 8">DSM 101688</strain>
    </source>
</reference>
<evidence type="ECO:0000256" key="3">
    <source>
        <dbReference type="ARBA" id="ARBA00022692"/>
    </source>
</evidence>
<feature type="transmembrane region" description="Helical" evidence="6">
    <location>
        <begin position="335"/>
        <end position="356"/>
    </location>
</feature>
<protein>
    <submittedName>
        <fullName evidence="7">Lipopolysaccharide export system permease protein</fullName>
    </submittedName>
</protein>
<dbReference type="AlphaFoldDB" id="A0A4R3J4K2"/>
<evidence type="ECO:0000256" key="2">
    <source>
        <dbReference type="ARBA" id="ARBA00022475"/>
    </source>
</evidence>
<evidence type="ECO:0000256" key="1">
    <source>
        <dbReference type="ARBA" id="ARBA00004651"/>
    </source>
</evidence>